<dbReference type="AlphaFoldDB" id="W9DXQ5"/>
<dbReference type="PANTHER" id="PTHR40050:SF1">
    <property type="entry name" value="INNER SPORE COAT PROTEIN H"/>
    <property type="match status" value="1"/>
</dbReference>
<keyword evidence="1" id="KW-1133">Transmembrane helix</keyword>
<feature type="transmembrane region" description="Helical" evidence="1">
    <location>
        <begin position="9"/>
        <end position="27"/>
    </location>
</feature>
<dbReference type="EMBL" id="AZAJ01000001">
    <property type="protein sequence ID" value="ETA68196.1"/>
    <property type="molecule type" value="Genomic_DNA"/>
</dbReference>
<dbReference type="Pfam" id="PF08757">
    <property type="entry name" value="CotH"/>
    <property type="match status" value="1"/>
</dbReference>
<sequence length="530" mass="60834">MDIRLRRNYWIIILIIVSISSTLYFFGDEMIIPYTTDSGYVTKMTRFNIENNVDLFSENMIHEIDVDMDWDDYESLLKTYEETGEKDYFKTDITIDGVTVEDVGIRLKGQLTLQTTFQGSNQMDSMQLPFLVKFDEYVDGQCYQGITELCIRIGSSYALLEEPLALYTHSISGAVVPEWAYASVKISELDPAYYVICENIDESYLINYFDDYEGVLYKAGNSVTFAYKGEDQTEYMEDFEQKTKKNEEDFAPFIAFLKFIDESSDDEFEEQLGDWVDIDALITMMAVNDLVENSDSFSGMNSNYYLYYDQRTEKFLILAWDMNLAFGAMMGQGDMQRGGAFGNMDDRGNNTGIPPGDMQEMNMENMINFTPTEGMNMNASMMQQDNKSKFTPPDGDFGNLTRPERMSEIGDMPDMGDMAGGNFPGEMQGYGNLGEGVERGEMNSQNSAENALKDRFFANENFSALYKERYEEIANGIYCNDLLLEKLDLIAETFTEYNSEYSIMDQETYDSEVEDMRNYIEEKQAENCDD</sequence>
<keyword evidence="1" id="KW-0472">Membrane</keyword>
<dbReference type="RefSeq" id="WP_023845332.1">
    <property type="nucleotide sequence ID" value="NZ_AZAJ01000001.1"/>
</dbReference>
<keyword evidence="3" id="KW-1185">Reference proteome</keyword>
<dbReference type="OrthoDB" id="378690at2157"/>
<dbReference type="STRING" id="1090322.MettiDRAFT_1649"/>
<comment type="caution">
    <text evidence="2">The sequence shown here is derived from an EMBL/GenBank/DDBJ whole genome shotgun (WGS) entry which is preliminary data.</text>
</comment>
<dbReference type="PANTHER" id="PTHR40050">
    <property type="entry name" value="INNER SPORE COAT PROTEIN H"/>
    <property type="match status" value="1"/>
</dbReference>
<evidence type="ECO:0000313" key="3">
    <source>
        <dbReference type="Proteomes" id="UP000019483"/>
    </source>
</evidence>
<proteinExistence type="predicted"/>
<keyword evidence="1" id="KW-0812">Transmembrane</keyword>
<dbReference type="Proteomes" id="UP000019483">
    <property type="component" value="Unassembled WGS sequence"/>
</dbReference>
<name>W9DXQ5_METTI</name>
<accession>W9DXQ5</accession>
<gene>
    <name evidence="2" type="ORF">MettiDRAFT_1649</name>
</gene>
<dbReference type="InterPro" id="IPR014867">
    <property type="entry name" value="Spore_coat_CotH_CotH2/3/7"/>
</dbReference>
<organism evidence="2 3">
    <name type="scientific">Methanolobus tindarius DSM 2278</name>
    <dbReference type="NCBI Taxonomy" id="1090322"/>
    <lineage>
        <taxon>Archaea</taxon>
        <taxon>Methanobacteriati</taxon>
        <taxon>Methanobacteriota</taxon>
        <taxon>Stenosarchaea group</taxon>
        <taxon>Methanomicrobia</taxon>
        <taxon>Methanosarcinales</taxon>
        <taxon>Methanosarcinaceae</taxon>
        <taxon>Methanolobus</taxon>
    </lineage>
</organism>
<protein>
    <submittedName>
        <fullName evidence="2">Spore coat assembly protein</fullName>
    </submittedName>
</protein>
<reference evidence="2 3" key="1">
    <citation type="submission" date="2013-08" db="EMBL/GenBank/DDBJ databases">
        <authorList>
            <consortium name="DOE Joint Genome Institute"/>
            <person name="Eisen J."/>
            <person name="Huntemann M."/>
            <person name="Han J."/>
            <person name="Chen A."/>
            <person name="Kyrpides N."/>
            <person name="Mavromatis K."/>
            <person name="Markowitz V."/>
            <person name="Palaniappan K."/>
            <person name="Ivanova N."/>
            <person name="Schaumberg A."/>
            <person name="Pati A."/>
            <person name="Liolios K."/>
            <person name="Nordberg H.P."/>
            <person name="Cantor M.N."/>
            <person name="Hua S.X."/>
            <person name="Woyke T."/>
        </authorList>
    </citation>
    <scope>NUCLEOTIDE SEQUENCE [LARGE SCALE GENOMIC DNA]</scope>
    <source>
        <strain evidence="2 3">DSM 2278</strain>
    </source>
</reference>
<evidence type="ECO:0000313" key="2">
    <source>
        <dbReference type="EMBL" id="ETA68196.1"/>
    </source>
</evidence>
<evidence type="ECO:0000256" key="1">
    <source>
        <dbReference type="SAM" id="Phobius"/>
    </source>
</evidence>